<accession>A0A6M1SS55</accession>
<dbReference type="InterPro" id="IPR013857">
    <property type="entry name" value="NADH-UbQ_OxRdtase-assoc_prot30"/>
</dbReference>
<dbReference type="EMBL" id="JAALLT010000001">
    <property type="protein sequence ID" value="NGP75016.1"/>
    <property type="molecule type" value="Genomic_DNA"/>
</dbReference>
<feature type="domain" description="NADH:ubiquinone oxidoreductase intermediate-associated protein 30" evidence="2">
    <location>
        <begin position="7"/>
        <end position="157"/>
    </location>
</feature>
<dbReference type="InterPro" id="IPR039131">
    <property type="entry name" value="NDUFAF1"/>
</dbReference>
<evidence type="ECO:0000259" key="2">
    <source>
        <dbReference type="Pfam" id="PF08547"/>
    </source>
</evidence>
<comment type="similarity">
    <text evidence="1">Belongs to the CIA30 family.</text>
</comment>
<reference evidence="3 4" key="1">
    <citation type="submission" date="2020-02" db="EMBL/GenBank/DDBJ databases">
        <title>Balneolaceae bacterium YR4-1, complete genome.</title>
        <authorList>
            <person name="Li Y."/>
            <person name="Wu S."/>
        </authorList>
    </citation>
    <scope>NUCLEOTIDE SEQUENCE [LARGE SCALE GENOMIC DNA]</scope>
    <source>
        <strain evidence="3 4">YR4-1</strain>
    </source>
</reference>
<evidence type="ECO:0000313" key="3">
    <source>
        <dbReference type="EMBL" id="NGP75016.1"/>
    </source>
</evidence>
<dbReference type="PANTHER" id="PTHR13194:SF19">
    <property type="entry name" value="NAD(P)-BINDING ROSSMANN-FOLD SUPERFAMILY PROTEIN"/>
    <property type="match status" value="1"/>
</dbReference>
<dbReference type="InterPro" id="IPR008979">
    <property type="entry name" value="Galactose-bd-like_sf"/>
</dbReference>
<comment type="caution">
    <text evidence="3">The sequence shown here is derived from an EMBL/GenBank/DDBJ whole genome shotgun (WGS) entry which is preliminary data.</text>
</comment>
<dbReference type="Pfam" id="PF08547">
    <property type="entry name" value="CIA30"/>
    <property type="match status" value="1"/>
</dbReference>
<proteinExistence type="inferred from homology"/>
<dbReference type="Proteomes" id="UP000473278">
    <property type="component" value="Unassembled WGS sequence"/>
</dbReference>
<sequence length="163" mass="18927">MNTETIFNFEKNNDLSDWKIVNDNVMGGRSDGTFYRGSQGNGIFEGSISLKNNGGFASVRYWPGKLSVEDYDKIVFRLKGDGKRYQFRIKNDLNDYRSYITYFETSGEWQEIEISLQSLYPSYRGRTLDQPNFSGDNLEELGFLFGNGREEDFRLEIKSLELQ</sequence>
<protein>
    <submittedName>
        <fullName evidence="3">CIA30 family protein</fullName>
    </submittedName>
</protein>
<organism evidence="3 4">
    <name type="scientific">Halalkalibaculum roseum</name>
    <dbReference type="NCBI Taxonomy" id="2709311"/>
    <lineage>
        <taxon>Bacteria</taxon>
        <taxon>Pseudomonadati</taxon>
        <taxon>Balneolota</taxon>
        <taxon>Balneolia</taxon>
        <taxon>Balneolales</taxon>
        <taxon>Balneolaceae</taxon>
        <taxon>Halalkalibaculum</taxon>
    </lineage>
</organism>
<gene>
    <name evidence="3" type="ORF">G3570_00105</name>
</gene>
<dbReference type="SUPFAM" id="SSF49785">
    <property type="entry name" value="Galactose-binding domain-like"/>
    <property type="match status" value="1"/>
</dbReference>
<dbReference type="AlphaFoldDB" id="A0A6M1SS55"/>
<evidence type="ECO:0000313" key="4">
    <source>
        <dbReference type="Proteomes" id="UP000473278"/>
    </source>
</evidence>
<name>A0A6M1SS55_9BACT</name>
<keyword evidence="4" id="KW-1185">Reference proteome</keyword>
<evidence type="ECO:0000256" key="1">
    <source>
        <dbReference type="ARBA" id="ARBA00007884"/>
    </source>
</evidence>
<dbReference type="PANTHER" id="PTHR13194">
    <property type="entry name" value="COMPLEX I INTERMEDIATE-ASSOCIATED PROTEIN 30"/>
    <property type="match status" value="1"/>
</dbReference>